<dbReference type="Proteomes" id="UP001205843">
    <property type="component" value="Unassembled WGS sequence"/>
</dbReference>
<proteinExistence type="predicted"/>
<dbReference type="AlphaFoldDB" id="A0AAE3G3S3"/>
<organism evidence="1 2">
    <name type="scientific">Natronocella acetinitrilica</name>
    <dbReference type="NCBI Taxonomy" id="414046"/>
    <lineage>
        <taxon>Bacteria</taxon>
        <taxon>Pseudomonadati</taxon>
        <taxon>Pseudomonadota</taxon>
        <taxon>Gammaproteobacteria</taxon>
        <taxon>Chromatiales</taxon>
        <taxon>Ectothiorhodospiraceae</taxon>
        <taxon>Natronocella</taxon>
    </lineage>
</organism>
<comment type="caution">
    <text evidence="1">The sequence shown here is derived from an EMBL/GenBank/DDBJ whole genome shotgun (WGS) entry which is preliminary data.</text>
</comment>
<accession>A0AAE3G3S3</accession>
<dbReference type="EMBL" id="JALJXV010000004">
    <property type="protein sequence ID" value="MCP1674648.1"/>
    <property type="molecule type" value="Genomic_DNA"/>
</dbReference>
<keyword evidence="2" id="KW-1185">Reference proteome</keyword>
<reference evidence="1" key="1">
    <citation type="submission" date="2022-03" db="EMBL/GenBank/DDBJ databases">
        <title>Genomic Encyclopedia of Type Strains, Phase III (KMG-III): the genomes of soil and plant-associated and newly described type strains.</title>
        <authorList>
            <person name="Whitman W."/>
        </authorList>
    </citation>
    <scope>NUCLEOTIDE SEQUENCE</scope>
    <source>
        <strain evidence="1">ANL 6-2</strain>
    </source>
</reference>
<dbReference type="RefSeq" id="WP_253476823.1">
    <property type="nucleotide sequence ID" value="NZ_JALJXV010000004.1"/>
</dbReference>
<gene>
    <name evidence="1" type="ORF">J2T57_001786</name>
</gene>
<protein>
    <submittedName>
        <fullName evidence="1">Uncharacterized protein</fullName>
    </submittedName>
</protein>
<evidence type="ECO:0000313" key="1">
    <source>
        <dbReference type="EMBL" id="MCP1674648.1"/>
    </source>
</evidence>
<name>A0AAE3G3S3_9GAMM</name>
<sequence>MSIESAQHAGCAPVPRHTGPGCGVPLENAFGKLAKALAAQYSAQAEACAPEPASCGPQIPAHVDVDVSYAAQFGLTAEYHDGNEWVELSSKGHGEGKPPTTKQIEIPQHLRESGDVEAVQNWLDELQIRVHVDSNGNGDTNFTIEPGSDRQRETMLDDGTRVIEHEDWKDWDWNDVVVKIPSAETLLGAEGSDTPVTDKPAPADQDHMQSMAMMGMALGLIGMAQSMVSQSLLQDNDSGLGGMNQMLSSMSMLMMASSMMSLFGRD</sequence>
<evidence type="ECO:0000313" key="2">
    <source>
        <dbReference type="Proteomes" id="UP001205843"/>
    </source>
</evidence>